<dbReference type="Gene3D" id="2.60.120.260">
    <property type="entry name" value="Galactose-binding domain-like"/>
    <property type="match status" value="2"/>
</dbReference>
<gene>
    <name evidence="3" type="ORF">D9619_012849</name>
</gene>
<evidence type="ECO:0000256" key="1">
    <source>
        <dbReference type="SAM" id="MobiDB-lite"/>
    </source>
</evidence>
<feature type="transmembrane region" description="Helical" evidence="2">
    <location>
        <begin position="357"/>
        <end position="378"/>
    </location>
</feature>
<proteinExistence type="predicted"/>
<comment type="caution">
    <text evidence="3">The sequence shown here is derived from an EMBL/GenBank/DDBJ whole genome shotgun (WGS) entry which is preliminary data.</text>
</comment>
<feature type="compositionally biased region" description="Basic and acidic residues" evidence="1">
    <location>
        <begin position="495"/>
        <end position="513"/>
    </location>
</feature>
<keyword evidence="4" id="KW-1185">Reference proteome</keyword>
<feature type="region of interest" description="Disordered" evidence="1">
    <location>
        <begin position="495"/>
        <end position="527"/>
    </location>
</feature>
<organism evidence="3 4">
    <name type="scientific">Psilocybe cf. subviscida</name>
    <dbReference type="NCBI Taxonomy" id="2480587"/>
    <lineage>
        <taxon>Eukaryota</taxon>
        <taxon>Fungi</taxon>
        <taxon>Dikarya</taxon>
        <taxon>Basidiomycota</taxon>
        <taxon>Agaricomycotina</taxon>
        <taxon>Agaricomycetes</taxon>
        <taxon>Agaricomycetidae</taxon>
        <taxon>Agaricales</taxon>
        <taxon>Agaricineae</taxon>
        <taxon>Strophariaceae</taxon>
        <taxon>Psilocybe</taxon>
    </lineage>
</organism>
<reference evidence="3 4" key="1">
    <citation type="journal article" date="2020" name="ISME J.">
        <title>Uncovering the hidden diversity of litter-decomposition mechanisms in mushroom-forming fungi.</title>
        <authorList>
            <person name="Floudas D."/>
            <person name="Bentzer J."/>
            <person name="Ahren D."/>
            <person name="Johansson T."/>
            <person name="Persson P."/>
            <person name="Tunlid A."/>
        </authorList>
    </citation>
    <scope>NUCLEOTIDE SEQUENCE [LARGE SCALE GENOMIC DNA]</scope>
    <source>
        <strain evidence="3 4">CBS 101986</strain>
    </source>
</reference>
<evidence type="ECO:0000313" key="3">
    <source>
        <dbReference type="EMBL" id="KAF5309141.1"/>
    </source>
</evidence>
<protein>
    <submittedName>
        <fullName evidence="3">Uncharacterized protein</fullName>
    </submittedName>
</protein>
<dbReference type="AlphaFoldDB" id="A0A8H5AQG4"/>
<dbReference type="Proteomes" id="UP000567179">
    <property type="component" value="Unassembled WGS sequence"/>
</dbReference>
<keyword evidence="2" id="KW-1133">Transmembrane helix</keyword>
<dbReference type="CDD" id="cd12087">
    <property type="entry name" value="TM_EGFR-like"/>
    <property type="match status" value="1"/>
</dbReference>
<evidence type="ECO:0000313" key="4">
    <source>
        <dbReference type="Proteomes" id="UP000567179"/>
    </source>
</evidence>
<sequence>MPDDSVDLTPYILIDDANPAIQYTGEWIPVSQDQHNASAYYTMNNSPVLNTLHLTSSLNASLTYNFTGSGVSLTFLGVGTSRKYTLQCFLDGFLVNTTQGQTEFANSQVLCPEFGLNDSVMHSLTVLLSVLPSDEADSSFDPSSGVALDYVQVQQSVKMPIDGEDMVVSVFNAQDFSITSTPSIWKIGWNGVLSASSSSGWTFNISDGFQTTTSGSQFNVTFIGTAIWWYGLWHEDFSVSGGDPFDLTSTFAIDGGTPTNFSVFPSNHAATDMTPSYPAQQAFLFRTPNVQNGTHNLTVVHYGVVPLTLQFFAVERLSREASSPLLPASSMPPSPQVTSAAHPLSPTAHAHLPAGQLAGAIGGGLVSLLIIALGFYYLTCRRRSQQYKSVSTAAAGANVVPEPFPPTTEDVHFIGPQKGRDSRPVSHMRDFAPSPLTKWGRPSLAPFAQEQAGSRNANLDSPPDTEVALIQSPTQLDIANHNGDTRTIPMSTLEEERAHAEDSGIRLAQEQDTRSSVSILPPVYTRQ</sequence>
<accession>A0A8H5AQG4</accession>
<evidence type="ECO:0000256" key="2">
    <source>
        <dbReference type="SAM" id="Phobius"/>
    </source>
</evidence>
<keyword evidence="2" id="KW-0812">Transmembrane</keyword>
<dbReference type="OrthoDB" id="3029306at2759"/>
<name>A0A8H5AQG4_9AGAR</name>
<keyword evidence="2" id="KW-0472">Membrane</keyword>
<dbReference type="EMBL" id="JAACJJ010000060">
    <property type="protein sequence ID" value="KAF5309141.1"/>
    <property type="molecule type" value="Genomic_DNA"/>
</dbReference>